<evidence type="ECO:0000256" key="4">
    <source>
        <dbReference type="ARBA" id="ARBA00022692"/>
    </source>
</evidence>
<keyword evidence="8" id="KW-0969">Cilium</keyword>
<evidence type="ECO:0000256" key="7">
    <source>
        <dbReference type="SAM" id="Phobius"/>
    </source>
</evidence>
<feature type="transmembrane region" description="Helical" evidence="7">
    <location>
        <begin position="35"/>
        <end position="51"/>
    </location>
</feature>
<keyword evidence="3" id="KW-1003">Cell membrane</keyword>
<keyword evidence="5 7" id="KW-1133">Transmembrane helix</keyword>
<sequence>MQEIVLTFEAILLVSLRVVPTLVFAAPFTLLRIPPLIRVLVGLALALALVGGRQDEIVAVLAAGSSLVTIAAGELLIGGAIALCLQLAFGAILWAGGAVDIQAGFGLAMVADPTTQAQMPLAGTVFVYVAAAVFFGTGGMFDLLALWSASLEIFPFAAGTRSFDPAALAVLLSSTFLFATGLFGLVMLVVFLLDVAIAFMSRTLPQMNVLLLGFQVKSLAMLATLPMAVALSSAIVLRLLRVALETAPRLLVPGGA</sequence>
<comment type="subcellular location">
    <subcellularLocation>
        <location evidence="1">Cell membrane</location>
        <topology evidence="1">Multi-pass membrane protein</topology>
    </subcellularLocation>
</comment>
<accession>A0ABZ2D635</accession>
<dbReference type="RefSeq" id="WP_338446519.1">
    <property type="nucleotide sequence ID" value="NZ_CP144918.1"/>
</dbReference>
<feature type="transmembrane region" description="Helical" evidence="7">
    <location>
        <begin position="166"/>
        <end position="199"/>
    </location>
</feature>
<dbReference type="EMBL" id="CP144918">
    <property type="protein sequence ID" value="WWA47629.1"/>
    <property type="molecule type" value="Genomic_DNA"/>
</dbReference>
<name>A0ABZ2D635_9SPHN</name>
<evidence type="ECO:0000256" key="6">
    <source>
        <dbReference type="ARBA" id="ARBA00023136"/>
    </source>
</evidence>
<organism evidence="8 9">
    <name type="scientific">Pelagerythrobacter marensis</name>
    <dbReference type="NCBI Taxonomy" id="543877"/>
    <lineage>
        <taxon>Bacteria</taxon>
        <taxon>Pseudomonadati</taxon>
        <taxon>Pseudomonadota</taxon>
        <taxon>Alphaproteobacteria</taxon>
        <taxon>Sphingomonadales</taxon>
        <taxon>Erythrobacteraceae</taxon>
        <taxon>Pelagerythrobacter</taxon>
    </lineage>
</organism>
<evidence type="ECO:0000256" key="3">
    <source>
        <dbReference type="ARBA" id="ARBA00022475"/>
    </source>
</evidence>
<evidence type="ECO:0000313" key="9">
    <source>
        <dbReference type="Proteomes" id="UP001335183"/>
    </source>
</evidence>
<evidence type="ECO:0000256" key="2">
    <source>
        <dbReference type="ARBA" id="ARBA00009772"/>
    </source>
</evidence>
<evidence type="ECO:0000256" key="1">
    <source>
        <dbReference type="ARBA" id="ARBA00004651"/>
    </source>
</evidence>
<feature type="transmembrane region" description="Helical" evidence="7">
    <location>
        <begin position="121"/>
        <end position="146"/>
    </location>
</feature>
<feature type="transmembrane region" description="Helical" evidence="7">
    <location>
        <begin position="87"/>
        <end position="109"/>
    </location>
</feature>
<keyword evidence="8" id="KW-0966">Cell projection</keyword>
<dbReference type="PANTHER" id="PTHR30065">
    <property type="entry name" value="FLAGELLAR BIOSYNTHETIC PROTEIN FLIR"/>
    <property type="match status" value="1"/>
</dbReference>
<dbReference type="PANTHER" id="PTHR30065:SF1">
    <property type="entry name" value="SURFACE PRESENTATION OF ANTIGENS PROTEIN SPAR"/>
    <property type="match status" value="1"/>
</dbReference>
<evidence type="ECO:0000313" key="8">
    <source>
        <dbReference type="EMBL" id="WWA47629.1"/>
    </source>
</evidence>
<keyword evidence="4 7" id="KW-0812">Transmembrane</keyword>
<comment type="similarity">
    <text evidence="2">Belongs to the FliR/MopE/SpaR family.</text>
</comment>
<gene>
    <name evidence="8" type="ORF">V5F89_01600</name>
</gene>
<reference evidence="8 9" key="1">
    <citation type="submission" date="2024-02" db="EMBL/GenBank/DDBJ databases">
        <title>The whole genome sequence of five bacterial samples isolated from Abu Dhabi Sabkha-shore region.</title>
        <authorList>
            <person name="Sudalaimuthuasari N."/>
            <person name="Sarfraz B."/>
            <person name="Tuyisabe J.D."/>
            <person name="Mugisha Ntwali L.D.M."/>
            <person name="Ali A.I.A.A."/>
            <person name="Almansoori S.Z.A."/>
            <person name="Alajami H.S.A."/>
            <person name="Almeqbaali A.A.S."/>
            <person name="Kundu B."/>
            <person name="Saeed E.E."/>
            <person name="Sukumarinath V."/>
            <person name="Mishra A.K."/>
            <person name="Hazzouri K.M."/>
            <person name="Almaskari R."/>
            <person name="Sharma A.K."/>
            <person name="Amiri K.M.A."/>
        </authorList>
    </citation>
    <scope>NUCLEOTIDE SEQUENCE [LARGE SCALE GENOMIC DNA]</scope>
    <source>
        <strain evidence="9">kcgeb_sd</strain>
    </source>
</reference>
<evidence type="ECO:0000256" key="5">
    <source>
        <dbReference type="ARBA" id="ARBA00022989"/>
    </source>
</evidence>
<protein>
    <submittedName>
        <fullName evidence="8">Flagellar biosynthetic protein FliR</fullName>
    </submittedName>
</protein>
<dbReference type="InterPro" id="IPR002010">
    <property type="entry name" value="T3SS_IM_R"/>
</dbReference>
<feature type="transmembrane region" description="Helical" evidence="7">
    <location>
        <begin position="219"/>
        <end position="240"/>
    </location>
</feature>
<dbReference type="Proteomes" id="UP001335183">
    <property type="component" value="Chromosome"/>
</dbReference>
<proteinExistence type="inferred from homology"/>
<keyword evidence="8" id="KW-0282">Flagellum</keyword>
<keyword evidence="6 7" id="KW-0472">Membrane</keyword>
<dbReference type="PRINTS" id="PR00953">
    <property type="entry name" value="TYPE3IMRPROT"/>
</dbReference>
<keyword evidence="9" id="KW-1185">Reference proteome</keyword>
<feature type="transmembrane region" description="Helical" evidence="7">
    <location>
        <begin position="58"/>
        <end position="81"/>
    </location>
</feature>
<dbReference type="Pfam" id="PF01311">
    <property type="entry name" value="Bac_export_1"/>
    <property type="match status" value="1"/>
</dbReference>